<accession>A0ABX7P5L6</accession>
<sequence>MSTPGMAAPRGLLCMLLALSLMTTSACDDGPTSTGEHTRPLLDGPFVAVSHELSPESWERLRLGLGVTPETRGVEGNGTFYLALRKKELGQRWFMSAFLKQDTPADVFGGFVNTLGVRVVSFQVQNGKLYVFDVDDTKVRSELFKPDEVIEAWPIITDDAAFNRLPGSEDYILFDPAAGLDRFMGLDAGLTYGDGFEVEMAFARRFRKLDTGIAFEKLITGHALPYFADFDFPTRVTATLAVELKRYQEGAGFTTPPAPPLTHYFLNDPRIIPNSGLLTQEVPIKWNIRPGMKPITWVISDTLVKAQQDPRYRNYDIIGAVKRGVEQWNEAFGFQALSARVAQPNESLGDLDLNSIFFDPDPSYTTAFADFRANPNTGEILGANVYLPIRWLDAAVAAGEAEPMTAGTAVASRSKLGLSWNGMAPERLCELDVSEALAGPAETVSMFNGTLPPLTTKERVERTFTDVVMHEIGHTLGLRHNFKGSLTFPSSSVMEYTYLPEQAYRGGSVGPYDMSAIRYLYGLSSSLPEETFCTDDDLFLDVDCNRRDTTANPLELFYGPAYREQLRANLETGAPAPDDDDLNSVLQYVRSGRSSQEKLRAWNIATEGLLAPIPPETLAAFPGYGARADTQSRRILRRLYLDDVITRGYFFSADPRPNSLFTPVLLAQLRGNLLNVDGVRTRATRRTAIDILKKLQTYEAFTVLREARDIIGASLPGLSGQERLDAEDLVSRLNQATSPYFN</sequence>
<evidence type="ECO:0000313" key="3">
    <source>
        <dbReference type="EMBL" id="QSQ25775.1"/>
    </source>
</evidence>
<keyword evidence="4" id="KW-1185">Reference proteome</keyword>
<dbReference type="RefSeq" id="WP_206727326.1">
    <property type="nucleotide sequence ID" value="NZ_CP071090.1"/>
</dbReference>
<evidence type="ECO:0000256" key="1">
    <source>
        <dbReference type="SAM" id="SignalP"/>
    </source>
</evidence>
<reference evidence="3 4" key="1">
    <citation type="submission" date="2021-02" db="EMBL/GenBank/DDBJ databases">
        <title>De Novo genome assembly of isolated myxobacteria.</title>
        <authorList>
            <person name="Stevens D.C."/>
        </authorList>
    </citation>
    <scope>NUCLEOTIDE SEQUENCE [LARGE SCALE GENOMIC DNA]</scope>
    <source>
        <strain evidence="4">SCPEA02</strain>
    </source>
</reference>
<dbReference type="GO" id="GO:0008237">
    <property type="term" value="F:metallopeptidase activity"/>
    <property type="evidence" value="ECO:0007669"/>
    <property type="project" value="UniProtKB-KW"/>
</dbReference>
<dbReference type="InterPro" id="IPR032534">
    <property type="entry name" value="EcxA_zinc-bd"/>
</dbReference>
<organism evidence="3 4">
    <name type="scientific">Pyxidicoccus parkwayensis</name>
    <dbReference type="NCBI Taxonomy" id="2813578"/>
    <lineage>
        <taxon>Bacteria</taxon>
        <taxon>Pseudomonadati</taxon>
        <taxon>Myxococcota</taxon>
        <taxon>Myxococcia</taxon>
        <taxon>Myxococcales</taxon>
        <taxon>Cystobacterineae</taxon>
        <taxon>Myxococcaceae</taxon>
        <taxon>Pyxidicoccus</taxon>
    </lineage>
</organism>
<feature type="domain" description="EcxA zinc-binding" evidence="2">
    <location>
        <begin position="457"/>
        <end position="523"/>
    </location>
</feature>
<keyword evidence="3" id="KW-0482">Metalloprotease</keyword>
<dbReference type="PANTHER" id="PTHR38478:SF1">
    <property type="entry name" value="ZINC DEPENDENT METALLOPROTEASE DOMAIN LIPOPROTEIN"/>
    <property type="match status" value="1"/>
</dbReference>
<dbReference type="InterPro" id="IPR024079">
    <property type="entry name" value="MetalloPept_cat_dom_sf"/>
</dbReference>
<name>A0ABX7P5L6_9BACT</name>
<dbReference type="Pfam" id="PF16313">
    <property type="entry name" value="DUF4953"/>
    <property type="match status" value="1"/>
</dbReference>
<evidence type="ECO:0000313" key="4">
    <source>
        <dbReference type="Proteomes" id="UP000662747"/>
    </source>
</evidence>
<protein>
    <submittedName>
        <fullName evidence="3">Zinc-dependent metalloprotease</fullName>
    </submittedName>
</protein>
<dbReference type="Proteomes" id="UP000662747">
    <property type="component" value="Chromosome"/>
</dbReference>
<feature type="chain" id="PRO_5046641176" evidence="1">
    <location>
        <begin position="27"/>
        <end position="742"/>
    </location>
</feature>
<keyword evidence="3" id="KW-0378">Hydrolase</keyword>
<gene>
    <name evidence="3" type="ORF">JY651_12935</name>
</gene>
<dbReference type="PANTHER" id="PTHR38478">
    <property type="entry name" value="PEPTIDASE M1A AND M12B"/>
    <property type="match status" value="1"/>
</dbReference>
<proteinExistence type="predicted"/>
<keyword evidence="1" id="KW-0732">Signal</keyword>
<dbReference type="Gene3D" id="3.40.390.10">
    <property type="entry name" value="Collagenase (Catalytic Domain)"/>
    <property type="match status" value="1"/>
</dbReference>
<evidence type="ECO:0000259" key="2">
    <source>
        <dbReference type="Pfam" id="PF16313"/>
    </source>
</evidence>
<keyword evidence="3" id="KW-0645">Protease</keyword>
<dbReference type="SUPFAM" id="SSF55486">
    <property type="entry name" value="Metalloproteases ('zincins'), catalytic domain"/>
    <property type="match status" value="1"/>
</dbReference>
<dbReference type="EMBL" id="CP071090">
    <property type="protein sequence ID" value="QSQ25775.1"/>
    <property type="molecule type" value="Genomic_DNA"/>
</dbReference>
<feature type="signal peptide" evidence="1">
    <location>
        <begin position="1"/>
        <end position="26"/>
    </location>
</feature>